<dbReference type="GO" id="GO:0008700">
    <property type="term" value="F:(R,S)-4-hydroxy-2-oxoglutarate aldolase activity"/>
    <property type="evidence" value="ECO:0007669"/>
    <property type="project" value="UniProtKB-EC"/>
</dbReference>
<dbReference type="STRING" id="1122240.GCA_000620105_01286"/>
<evidence type="ECO:0000256" key="3">
    <source>
        <dbReference type="ARBA" id="ARBA00011233"/>
    </source>
</evidence>
<evidence type="ECO:0000256" key="4">
    <source>
        <dbReference type="ARBA" id="ARBA00023239"/>
    </source>
</evidence>
<dbReference type="SUPFAM" id="SSF51569">
    <property type="entry name" value="Aldolase"/>
    <property type="match status" value="1"/>
</dbReference>
<keyword evidence="4 6" id="KW-0456">Lyase</keyword>
<dbReference type="AlphaFoldDB" id="A0A2S0P8E7"/>
<accession>A0A2S0P8E7</accession>
<keyword evidence="5" id="KW-0119">Carbohydrate metabolism</keyword>
<gene>
    <name evidence="6" type="ORF">DAI18_06215</name>
</gene>
<dbReference type="KEGG" id="maer:DAI18_06215"/>
<comment type="similarity">
    <text evidence="2">Belongs to the KHG/KDPG aldolase family.</text>
</comment>
<dbReference type="PANTHER" id="PTHR30246:SF1">
    <property type="entry name" value="2-DEHYDRO-3-DEOXY-6-PHOSPHOGALACTONATE ALDOLASE-RELATED"/>
    <property type="match status" value="1"/>
</dbReference>
<comment type="pathway">
    <text evidence="1">Carbohydrate acid metabolism.</text>
</comment>
<dbReference type="InterPro" id="IPR000887">
    <property type="entry name" value="Aldlse_KDPG_KHG"/>
</dbReference>
<organism evidence="6 7">
    <name type="scientific">Microvirgula aerodenitrificans</name>
    <dbReference type="NCBI Taxonomy" id="57480"/>
    <lineage>
        <taxon>Bacteria</taxon>
        <taxon>Pseudomonadati</taxon>
        <taxon>Pseudomonadota</taxon>
        <taxon>Betaproteobacteria</taxon>
        <taxon>Neisseriales</taxon>
        <taxon>Aquaspirillaceae</taxon>
        <taxon>Microvirgula</taxon>
    </lineage>
</organism>
<evidence type="ECO:0000256" key="2">
    <source>
        <dbReference type="ARBA" id="ARBA00006906"/>
    </source>
</evidence>
<dbReference type="Gene3D" id="3.20.20.70">
    <property type="entry name" value="Aldolase class I"/>
    <property type="match status" value="1"/>
</dbReference>
<dbReference type="CDD" id="cd00452">
    <property type="entry name" value="KDPG_aldolase"/>
    <property type="match status" value="1"/>
</dbReference>
<comment type="subunit">
    <text evidence="3">Homotrimer.</text>
</comment>
<dbReference type="InterPro" id="IPR013785">
    <property type="entry name" value="Aldolase_TIM"/>
</dbReference>
<name>A0A2S0P8E7_9NEIS</name>
<evidence type="ECO:0000256" key="5">
    <source>
        <dbReference type="ARBA" id="ARBA00023277"/>
    </source>
</evidence>
<dbReference type="Pfam" id="PF01081">
    <property type="entry name" value="Aldolase"/>
    <property type="match status" value="1"/>
</dbReference>
<keyword evidence="7" id="KW-1185">Reference proteome</keyword>
<protein>
    <submittedName>
        <fullName evidence="6">Keto-deoxy-phosphogluconate aldolase</fullName>
        <ecNumber evidence="6">4.1.2.14</ecNumber>
        <ecNumber evidence="6">4.1.3.16</ecNumber>
    </submittedName>
</protein>
<evidence type="ECO:0000256" key="1">
    <source>
        <dbReference type="ARBA" id="ARBA00004761"/>
    </source>
</evidence>
<dbReference type="Proteomes" id="UP000244173">
    <property type="component" value="Chromosome"/>
</dbReference>
<reference evidence="6 7" key="1">
    <citation type="submission" date="2018-04" db="EMBL/GenBank/DDBJ databases">
        <title>Denitrifier Microvirgula.</title>
        <authorList>
            <person name="Anderson E."/>
            <person name="Jang J."/>
            <person name="Ishii S."/>
        </authorList>
    </citation>
    <scope>NUCLEOTIDE SEQUENCE [LARGE SCALE GENOMIC DNA]</scope>
    <source>
        <strain evidence="6 7">BE2.4</strain>
    </source>
</reference>
<dbReference type="EMBL" id="CP028519">
    <property type="protein sequence ID" value="AVY93684.1"/>
    <property type="molecule type" value="Genomic_DNA"/>
</dbReference>
<sequence>MRTARRPARPLMPTQDAPMPLDAHFARVPLIPEVSLPDPLDAVPLARALSAGGLSLVELRWHGADTLAAIRAIATQCPQMVVGIGGVIDAATYTHAVEAGARFISSPGSTPSLQAVARSHAGVLYLPGVATISEAMAVREAGFSRVRLGPVPIQGGVAQVATFHQALPDLRFIVSGGVDALNADSFIAQDGVAAIGAGWIATGDHLQRRDWAWIEDNAAAAREALADCRAG</sequence>
<proteinExistence type="inferred from homology"/>
<evidence type="ECO:0000313" key="6">
    <source>
        <dbReference type="EMBL" id="AVY93684.1"/>
    </source>
</evidence>
<dbReference type="PANTHER" id="PTHR30246">
    <property type="entry name" value="2-KETO-3-DEOXY-6-PHOSPHOGLUCONATE ALDOLASE"/>
    <property type="match status" value="1"/>
</dbReference>
<dbReference type="EC" id="4.1.2.14" evidence="6"/>
<dbReference type="EC" id="4.1.3.16" evidence="6"/>
<evidence type="ECO:0000313" key="7">
    <source>
        <dbReference type="Proteomes" id="UP000244173"/>
    </source>
</evidence>
<dbReference type="GO" id="GO:0008675">
    <property type="term" value="F:2-dehydro-3-deoxy-phosphogluconate aldolase activity"/>
    <property type="evidence" value="ECO:0007669"/>
    <property type="project" value="UniProtKB-EC"/>
</dbReference>